<dbReference type="OrthoDB" id="8196131at2759"/>
<dbReference type="AlphaFoldDB" id="A0A6J2XS28"/>
<evidence type="ECO:0000313" key="1">
    <source>
        <dbReference type="Proteomes" id="UP000504635"/>
    </source>
</evidence>
<dbReference type="RefSeq" id="XP_030753650.1">
    <property type="nucleotide sequence ID" value="XM_030897790.1"/>
</dbReference>
<dbReference type="InParanoid" id="A0A6J2XS28"/>
<dbReference type="SUPFAM" id="SSF48350">
    <property type="entry name" value="GTPase activation domain, GAP"/>
    <property type="match status" value="1"/>
</dbReference>
<organism evidence="1 2">
    <name type="scientific">Sitophilus oryzae</name>
    <name type="common">Rice weevil</name>
    <name type="synonym">Curculio oryzae</name>
    <dbReference type="NCBI Taxonomy" id="7048"/>
    <lineage>
        <taxon>Eukaryota</taxon>
        <taxon>Metazoa</taxon>
        <taxon>Ecdysozoa</taxon>
        <taxon>Arthropoda</taxon>
        <taxon>Hexapoda</taxon>
        <taxon>Insecta</taxon>
        <taxon>Pterygota</taxon>
        <taxon>Neoptera</taxon>
        <taxon>Endopterygota</taxon>
        <taxon>Coleoptera</taxon>
        <taxon>Polyphaga</taxon>
        <taxon>Cucujiformia</taxon>
        <taxon>Curculionidae</taxon>
        <taxon>Dryophthorinae</taxon>
        <taxon>Sitophilus</taxon>
    </lineage>
</organism>
<name>A0A6J2XS28_SITOR</name>
<dbReference type="Proteomes" id="UP000504635">
    <property type="component" value="Unplaced"/>
</dbReference>
<dbReference type="InterPro" id="IPR008936">
    <property type="entry name" value="Rho_GTPase_activation_prot"/>
</dbReference>
<evidence type="ECO:0000313" key="2">
    <source>
        <dbReference type="RefSeq" id="XP_030753650.1"/>
    </source>
</evidence>
<keyword evidence="1" id="KW-1185">Reference proteome</keyword>
<proteinExistence type="predicted"/>
<accession>A0A6J2XS28</accession>
<gene>
    <name evidence="2" type="primary">LOC115880558</name>
</gene>
<reference evidence="2" key="1">
    <citation type="submission" date="2025-08" db="UniProtKB">
        <authorList>
            <consortium name="RefSeq"/>
        </authorList>
    </citation>
    <scope>IDENTIFICATION</scope>
    <source>
        <tissue evidence="2">Gonads</tissue>
    </source>
</reference>
<dbReference type="GeneID" id="115880558"/>
<sequence>MIKFSKMFGPYHCWSCKEKDIITQDRLDALEEIVNSLRRNVRVLGHGWVFRGEGVANQGVVNEIVTAIESGCPRAVRSLLDAGWRLEAAQALYIFLTRLEQPLIPTSIQSLVLDNNNRNVPPEVVASDVLGLIREELSLRHRTLIALILNLLDCSIKLSPADELRGHTLPVSMLPQFFNIENHHFMEEWRRILIIFVELIRQASTALTVSRSHSENLR</sequence>
<protein>
    <submittedName>
        <fullName evidence="2">Uncharacterized protein LOC115880558 isoform X2</fullName>
    </submittedName>
</protein>